<organism evidence="2 3">
    <name type="scientific">Rhodocollybia butyracea</name>
    <dbReference type="NCBI Taxonomy" id="206335"/>
    <lineage>
        <taxon>Eukaryota</taxon>
        <taxon>Fungi</taxon>
        <taxon>Dikarya</taxon>
        <taxon>Basidiomycota</taxon>
        <taxon>Agaricomycotina</taxon>
        <taxon>Agaricomycetes</taxon>
        <taxon>Agaricomycetidae</taxon>
        <taxon>Agaricales</taxon>
        <taxon>Marasmiineae</taxon>
        <taxon>Omphalotaceae</taxon>
        <taxon>Rhodocollybia</taxon>
    </lineage>
</organism>
<protein>
    <submittedName>
        <fullName evidence="2">Uncharacterized protein</fullName>
    </submittedName>
</protein>
<name>A0A9P5PB31_9AGAR</name>
<feature type="transmembrane region" description="Helical" evidence="1">
    <location>
        <begin position="288"/>
        <end position="310"/>
    </location>
</feature>
<dbReference type="EMBL" id="JADNRY010000176">
    <property type="protein sequence ID" value="KAF9062294.1"/>
    <property type="molecule type" value="Genomic_DNA"/>
</dbReference>
<sequence length="343" mass="37117">MATVQNIAAIDVNDRAHETGVLERYIALYSHFQWFPVHPRFADQCRRKKKIKGVLNPTRADRTFFIRSKPTLVSTSQKNDGIAQSLIYVPAPAPHEEGGELLQLSAVDPIFGVQYQVTPWTALGQCLALFSTSTDGKSSVADYMCTGYIHCQSSVIRVEEEVNLEKIIDEAIPLQLLVTEDAGAAATSIGSPSTETSLIGTTAGFQQNIAAVASVTSTILEVETPVRVSGNTAASPTPPTLIYAASLVPTLIRGASVAPTLIQAASLTSSNVGSPPPSRQRSKELAKAIGILIGGVLLFFLVSLMCYRWLQSSQIRWHINNSAIFAFNTGYQHGYQIQTIRAR</sequence>
<evidence type="ECO:0000313" key="3">
    <source>
        <dbReference type="Proteomes" id="UP000772434"/>
    </source>
</evidence>
<dbReference type="AlphaFoldDB" id="A0A9P5PB31"/>
<accession>A0A9P5PB31</accession>
<gene>
    <name evidence="2" type="ORF">BDP27DRAFT_1368946</name>
</gene>
<evidence type="ECO:0000313" key="2">
    <source>
        <dbReference type="EMBL" id="KAF9062294.1"/>
    </source>
</evidence>
<proteinExistence type="predicted"/>
<reference evidence="2" key="1">
    <citation type="submission" date="2020-11" db="EMBL/GenBank/DDBJ databases">
        <authorList>
            <consortium name="DOE Joint Genome Institute"/>
            <person name="Ahrendt S."/>
            <person name="Riley R."/>
            <person name="Andreopoulos W."/>
            <person name="Labutti K."/>
            <person name="Pangilinan J."/>
            <person name="Ruiz-Duenas F.J."/>
            <person name="Barrasa J.M."/>
            <person name="Sanchez-Garcia M."/>
            <person name="Camarero S."/>
            <person name="Miyauchi S."/>
            <person name="Serrano A."/>
            <person name="Linde D."/>
            <person name="Babiker R."/>
            <person name="Drula E."/>
            <person name="Ayuso-Fernandez I."/>
            <person name="Pacheco R."/>
            <person name="Padilla G."/>
            <person name="Ferreira P."/>
            <person name="Barriuso J."/>
            <person name="Kellner H."/>
            <person name="Castanera R."/>
            <person name="Alfaro M."/>
            <person name="Ramirez L."/>
            <person name="Pisabarro A.G."/>
            <person name="Kuo A."/>
            <person name="Tritt A."/>
            <person name="Lipzen A."/>
            <person name="He G."/>
            <person name="Yan M."/>
            <person name="Ng V."/>
            <person name="Cullen D."/>
            <person name="Martin F."/>
            <person name="Rosso M.-N."/>
            <person name="Henrissat B."/>
            <person name="Hibbett D."/>
            <person name="Martinez A.T."/>
            <person name="Grigoriev I.V."/>
        </authorList>
    </citation>
    <scope>NUCLEOTIDE SEQUENCE</scope>
    <source>
        <strain evidence="2">AH 40177</strain>
    </source>
</reference>
<keyword evidence="1" id="KW-1133">Transmembrane helix</keyword>
<keyword evidence="1" id="KW-0472">Membrane</keyword>
<keyword evidence="3" id="KW-1185">Reference proteome</keyword>
<dbReference type="Proteomes" id="UP000772434">
    <property type="component" value="Unassembled WGS sequence"/>
</dbReference>
<evidence type="ECO:0000256" key="1">
    <source>
        <dbReference type="SAM" id="Phobius"/>
    </source>
</evidence>
<keyword evidence="1" id="KW-0812">Transmembrane</keyword>
<comment type="caution">
    <text evidence="2">The sequence shown here is derived from an EMBL/GenBank/DDBJ whole genome shotgun (WGS) entry which is preliminary data.</text>
</comment>